<accession>A0A9W4UC84</accession>
<dbReference type="EMBL" id="CAOQHR010000003">
    <property type="protein sequence ID" value="CAI6332265.1"/>
    <property type="molecule type" value="Genomic_DNA"/>
</dbReference>
<keyword evidence="2" id="KW-0186">Copper</keyword>
<evidence type="ECO:0000256" key="4">
    <source>
        <dbReference type="SAM" id="SignalP"/>
    </source>
</evidence>
<evidence type="ECO:0000256" key="2">
    <source>
        <dbReference type="ARBA" id="ARBA00023008"/>
    </source>
</evidence>
<comment type="caution">
    <text evidence="8">The sequence shown here is derived from an EMBL/GenBank/DDBJ whole genome shotgun (WGS) entry which is preliminary data.</text>
</comment>
<evidence type="ECO:0000256" key="3">
    <source>
        <dbReference type="SAM" id="MobiDB-lite"/>
    </source>
</evidence>
<dbReference type="Pfam" id="PF07731">
    <property type="entry name" value="Cu-oxidase_2"/>
    <property type="match status" value="1"/>
</dbReference>
<reference evidence="8" key="1">
    <citation type="submission" date="2023-01" db="EMBL/GenBank/DDBJ databases">
        <authorList>
            <person name="Van Ghelder C."/>
            <person name="Rancurel C."/>
        </authorList>
    </citation>
    <scope>NUCLEOTIDE SEQUENCE</scope>
    <source>
        <strain evidence="8">CNCM I-4278</strain>
    </source>
</reference>
<dbReference type="InterPro" id="IPR045087">
    <property type="entry name" value="Cu-oxidase_fam"/>
</dbReference>
<evidence type="ECO:0000313" key="9">
    <source>
        <dbReference type="Proteomes" id="UP001152607"/>
    </source>
</evidence>
<dbReference type="InterPro" id="IPR008972">
    <property type="entry name" value="Cupredoxin"/>
</dbReference>
<dbReference type="AlphaFoldDB" id="A0A9W4UC84"/>
<sequence>MFSFSTPNMFFFFLLINQVLGNDTLSTRSRIGRSVNEGSWSVNPTPENEPGWVSPPYRWIFEYPLPIPPQKQKRFTWNDHVTGAAIDYYEMELKPFTKQIYPDLPATELEGYDGMSPGPTFAMQRGTEAVVRFINHASSNMTVHVHGQFNRAPFDGWAADYALPGQYKDYYYPNAQSARTIWYHDHMEHHAADNAYHGQEGAYLISDPEEQAFNFPSGKYDIPLIITSKSYNWDGSLKWDTFGDVIQVNGQPWPFLNVEPRKYRFRMLNGAISRALAISLREGLDGDEMEYQVIASDGGLFSHPVTTSDIALSQGERYELIVDFTNYAGKNITMLNERDVIDTIDFPATDRIMRFVVGDSMTDITNNEEIPHFFHDIPMVPGNATVEKSFSFTRRNNRGWLINGVGFSDIRNRILTAPMRGSEEIWTLTNGALSGSHPIHIHLVEFQVISRTGGRNYVAPYESAGMKDVVWLAPGETVKVLARYAPWPGIYMFHCHNLIHEDHDMLVAFNVTQLSEWGYTDDAIFIDPMEPQFRPTWYDAAAETEAAIKSKIAWLYGKDPYNKGDIKGVWQALSSMTSWAAKPTDPPNPSSSSCSSTLTATVRKTVYAPEPTQAPAPQDDHWNEDVRKGDNWIDVAEADRWYNANHGQKGGPPL</sequence>
<dbReference type="Pfam" id="PF07732">
    <property type="entry name" value="Cu-oxidase_3"/>
    <property type="match status" value="1"/>
</dbReference>
<feature type="domain" description="Plastocyanin-like" evidence="5">
    <location>
        <begin position="249"/>
        <end position="334"/>
    </location>
</feature>
<dbReference type="InterPro" id="IPR011707">
    <property type="entry name" value="Cu-oxidase-like_N"/>
</dbReference>
<dbReference type="Pfam" id="PF00394">
    <property type="entry name" value="Cu-oxidase"/>
    <property type="match status" value="1"/>
</dbReference>
<keyword evidence="9" id="KW-1185">Reference proteome</keyword>
<feature type="domain" description="Plastocyanin-like" evidence="6">
    <location>
        <begin position="386"/>
        <end position="512"/>
    </location>
</feature>
<dbReference type="PANTHER" id="PTHR48267">
    <property type="entry name" value="CUPREDOXIN SUPERFAMILY PROTEIN"/>
    <property type="match status" value="1"/>
</dbReference>
<gene>
    <name evidence="8" type="ORF">PDIGIT_LOCUS5297</name>
</gene>
<feature type="chain" id="PRO_5040816028" description="Bilirubin oxidase" evidence="4">
    <location>
        <begin position="22"/>
        <end position="654"/>
    </location>
</feature>
<dbReference type="Proteomes" id="UP001152607">
    <property type="component" value="Unassembled WGS sequence"/>
</dbReference>
<dbReference type="InterPro" id="IPR001117">
    <property type="entry name" value="Cu-oxidase_2nd"/>
</dbReference>
<dbReference type="InterPro" id="IPR011706">
    <property type="entry name" value="Cu-oxidase_C"/>
</dbReference>
<evidence type="ECO:0008006" key="10">
    <source>
        <dbReference type="Google" id="ProtNLM"/>
    </source>
</evidence>
<feature type="domain" description="Plastocyanin-like" evidence="7">
    <location>
        <begin position="106"/>
        <end position="209"/>
    </location>
</feature>
<feature type="region of interest" description="Disordered" evidence="3">
    <location>
        <begin position="605"/>
        <end position="625"/>
    </location>
</feature>
<dbReference type="GO" id="GO:0005507">
    <property type="term" value="F:copper ion binding"/>
    <property type="evidence" value="ECO:0007669"/>
    <property type="project" value="InterPro"/>
</dbReference>
<evidence type="ECO:0000313" key="8">
    <source>
        <dbReference type="EMBL" id="CAI6332265.1"/>
    </source>
</evidence>
<evidence type="ECO:0000256" key="1">
    <source>
        <dbReference type="ARBA" id="ARBA00010609"/>
    </source>
</evidence>
<comment type="similarity">
    <text evidence="1">Belongs to the multicopper oxidase family.</text>
</comment>
<dbReference type="SUPFAM" id="SSF49503">
    <property type="entry name" value="Cupredoxins"/>
    <property type="match status" value="3"/>
</dbReference>
<proteinExistence type="inferred from homology"/>
<feature type="signal peptide" evidence="4">
    <location>
        <begin position="1"/>
        <end position="21"/>
    </location>
</feature>
<keyword evidence="4" id="KW-0732">Signal</keyword>
<name>A0A9W4UC84_9PLEO</name>
<dbReference type="Gene3D" id="2.60.40.420">
    <property type="entry name" value="Cupredoxins - blue copper proteins"/>
    <property type="match status" value="3"/>
</dbReference>
<organism evidence="8 9">
    <name type="scientific">Periconia digitata</name>
    <dbReference type="NCBI Taxonomy" id="1303443"/>
    <lineage>
        <taxon>Eukaryota</taxon>
        <taxon>Fungi</taxon>
        <taxon>Dikarya</taxon>
        <taxon>Ascomycota</taxon>
        <taxon>Pezizomycotina</taxon>
        <taxon>Dothideomycetes</taxon>
        <taxon>Pleosporomycetidae</taxon>
        <taxon>Pleosporales</taxon>
        <taxon>Massarineae</taxon>
        <taxon>Periconiaceae</taxon>
        <taxon>Periconia</taxon>
    </lineage>
</organism>
<evidence type="ECO:0000259" key="6">
    <source>
        <dbReference type="Pfam" id="PF07731"/>
    </source>
</evidence>
<dbReference type="PANTHER" id="PTHR48267:SF1">
    <property type="entry name" value="BILIRUBIN OXIDASE"/>
    <property type="match status" value="1"/>
</dbReference>
<evidence type="ECO:0000259" key="7">
    <source>
        <dbReference type="Pfam" id="PF07732"/>
    </source>
</evidence>
<dbReference type="GO" id="GO:0016491">
    <property type="term" value="F:oxidoreductase activity"/>
    <property type="evidence" value="ECO:0007669"/>
    <property type="project" value="InterPro"/>
</dbReference>
<evidence type="ECO:0000259" key="5">
    <source>
        <dbReference type="Pfam" id="PF00394"/>
    </source>
</evidence>
<protein>
    <recommendedName>
        <fullName evidence="10">Bilirubin oxidase</fullName>
    </recommendedName>
</protein>
<dbReference type="OrthoDB" id="262547at2759"/>